<dbReference type="Proteomes" id="UP000663868">
    <property type="component" value="Unassembled WGS sequence"/>
</dbReference>
<dbReference type="InterPro" id="IPR010255">
    <property type="entry name" value="Haem_peroxidase_sf"/>
</dbReference>
<comment type="caution">
    <text evidence="5">The sequence shown here is derived from an EMBL/GenBank/DDBJ whole genome shotgun (WGS) entry which is preliminary data.</text>
</comment>
<dbReference type="Pfam" id="PF03098">
    <property type="entry name" value="An_peroxidase"/>
    <property type="match status" value="1"/>
</dbReference>
<proteinExistence type="predicted"/>
<evidence type="ECO:0000313" key="6">
    <source>
        <dbReference type="Proteomes" id="UP000663868"/>
    </source>
</evidence>
<keyword evidence="4" id="KW-0479">Metal-binding</keyword>
<keyword evidence="2" id="KW-0964">Secreted</keyword>
<dbReference type="InterPro" id="IPR019791">
    <property type="entry name" value="Haem_peroxidase_animal"/>
</dbReference>
<dbReference type="EMBL" id="CAJOBB010024768">
    <property type="protein sequence ID" value="CAF4403276.1"/>
    <property type="molecule type" value="Genomic_DNA"/>
</dbReference>
<feature type="binding site" description="axial binding residue" evidence="4">
    <location>
        <position position="95"/>
    </location>
    <ligand>
        <name>heme b</name>
        <dbReference type="ChEBI" id="CHEBI:60344"/>
    </ligand>
    <ligandPart>
        <name>Fe</name>
        <dbReference type="ChEBI" id="CHEBI:18248"/>
    </ligandPart>
</feature>
<keyword evidence="4" id="KW-0349">Heme</keyword>
<evidence type="ECO:0000256" key="2">
    <source>
        <dbReference type="ARBA" id="ARBA00022525"/>
    </source>
</evidence>
<evidence type="ECO:0000256" key="3">
    <source>
        <dbReference type="ARBA" id="ARBA00023180"/>
    </source>
</evidence>
<dbReference type="PANTHER" id="PTHR11475">
    <property type="entry name" value="OXIDASE/PEROXIDASE"/>
    <property type="match status" value="1"/>
</dbReference>
<keyword evidence="4" id="KW-0408">Iron</keyword>
<dbReference type="GO" id="GO:0005576">
    <property type="term" value="C:extracellular region"/>
    <property type="evidence" value="ECO:0007669"/>
    <property type="project" value="UniProtKB-SubCell"/>
</dbReference>
<dbReference type="Gene3D" id="1.10.640.10">
    <property type="entry name" value="Haem peroxidase domain superfamily, animal type"/>
    <property type="match status" value="1"/>
</dbReference>
<keyword evidence="3" id="KW-0325">Glycoprotein</keyword>
<dbReference type="PROSITE" id="PS50292">
    <property type="entry name" value="PEROXIDASE_3"/>
    <property type="match status" value="1"/>
</dbReference>
<comment type="subcellular location">
    <subcellularLocation>
        <location evidence="1">Secreted</location>
    </subcellularLocation>
</comment>
<dbReference type="SUPFAM" id="SSF48113">
    <property type="entry name" value="Heme-dependent peroxidases"/>
    <property type="match status" value="1"/>
</dbReference>
<name>A0A820PD23_9BILA</name>
<dbReference type="InterPro" id="IPR037120">
    <property type="entry name" value="Haem_peroxidase_sf_animal"/>
</dbReference>
<sequence length="129" mass="15138">SGVQAQWLRIHNEFARELNRIRPDWNSNDNTLYEESRKIATSLHQHYTYNEWLPILIGKTATERYLGDKNLHTEYNPSMPGIVFNEIAAAVLRLHTFVRDLISRCKPNGDLIDQLWFNEVASKCKFAYE</sequence>
<dbReference type="GO" id="GO:0020037">
    <property type="term" value="F:heme binding"/>
    <property type="evidence" value="ECO:0007669"/>
    <property type="project" value="InterPro"/>
</dbReference>
<dbReference type="GO" id="GO:0046872">
    <property type="term" value="F:metal ion binding"/>
    <property type="evidence" value="ECO:0007669"/>
    <property type="project" value="UniProtKB-KW"/>
</dbReference>
<evidence type="ECO:0000256" key="1">
    <source>
        <dbReference type="ARBA" id="ARBA00004613"/>
    </source>
</evidence>
<evidence type="ECO:0000313" key="5">
    <source>
        <dbReference type="EMBL" id="CAF4403276.1"/>
    </source>
</evidence>
<reference evidence="5" key="1">
    <citation type="submission" date="2021-02" db="EMBL/GenBank/DDBJ databases">
        <authorList>
            <person name="Nowell W R."/>
        </authorList>
    </citation>
    <scope>NUCLEOTIDE SEQUENCE</scope>
</reference>
<organism evidence="5 6">
    <name type="scientific">Adineta steineri</name>
    <dbReference type="NCBI Taxonomy" id="433720"/>
    <lineage>
        <taxon>Eukaryota</taxon>
        <taxon>Metazoa</taxon>
        <taxon>Spiralia</taxon>
        <taxon>Gnathifera</taxon>
        <taxon>Rotifera</taxon>
        <taxon>Eurotatoria</taxon>
        <taxon>Bdelloidea</taxon>
        <taxon>Adinetida</taxon>
        <taxon>Adinetidae</taxon>
        <taxon>Adineta</taxon>
    </lineage>
</organism>
<evidence type="ECO:0000256" key="4">
    <source>
        <dbReference type="PIRSR" id="PIRSR619791-2"/>
    </source>
</evidence>
<gene>
    <name evidence="5" type="ORF">KXQ929_LOCUS51148</name>
</gene>
<dbReference type="GO" id="GO:0004601">
    <property type="term" value="F:peroxidase activity"/>
    <property type="evidence" value="ECO:0007669"/>
    <property type="project" value="InterPro"/>
</dbReference>
<protein>
    <submittedName>
        <fullName evidence="5">Uncharacterized protein</fullName>
    </submittedName>
</protein>
<accession>A0A820PD23</accession>
<dbReference type="GO" id="GO:0006979">
    <property type="term" value="P:response to oxidative stress"/>
    <property type="evidence" value="ECO:0007669"/>
    <property type="project" value="InterPro"/>
</dbReference>
<dbReference type="PANTHER" id="PTHR11475:SF4">
    <property type="entry name" value="CHORION PEROXIDASE"/>
    <property type="match status" value="1"/>
</dbReference>
<dbReference type="AlphaFoldDB" id="A0A820PD23"/>
<feature type="non-terminal residue" evidence="5">
    <location>
        <position position="129"/>
    </location>
</feature>